<evidence type="ECO:0000256" key="1">
    <source>
        <dbReference type="ARBA" id="ARBA00004141"/>
    </source>
</evidence>
<dbReference type="EMBL" id="CAGS01000523">
    <property type="protein sequence ID" value="CCF85789.1"/>
    <property type="molecule type" value="Genomic_DNA"/>
</dbReference>
<feature type="transmembrane region" description="Helical" evidence="5">
    <location>
        <begin position="134"/>
        <end position="153"/>
    </location>
</feature>
<dbReference type="RefSeq" id="WP_008480978.1">
    <property type="nucleotide sequence ID" value="NZ_CAGS01000523.1"/>
</dbReference>
<feature type="transmembrane region" description="Helical" evidence="5">
    <location>
        <begin position="315"/>
        <end position="334"/>
    </location>
</feature>
<feature type="transmembrane region" description="Helical" evidence="5">
    <location>
        <begin position="279"/>
        <end position="303"/>
    </location>
</feature>
<protein>
    <submittedName>
        <fullName evidence="6">Putative ABC-type cobalt transport system,permease component</fullName>
    </submittedName>
</protein>
<sequence length="339" mass="35247">MNAAANPAGWLVWSLAAMFVVITTRNPLYLALASAAFVAVYLAMGRRSVAGAAWGTVLRIGLAVAFLNIAFNLLTVHAGDRVLTRLPSGIPIFGGAITLNALAYGVVSAVALLDLLLIAAIFSTAVSRAALLRLLPGQFAALGVAGIVALSFLPQMLRALGEVREAQAARGFRVRSVRDLPPLVVPILHLGLERAFDLAEAMESRAFGSAVAAAPARRALVALALASTVCAVVFGALGNLPVALPFGLVAITVLWKVTASRASARGRYRPLSWDRVDGLLLATSAVAIALHGASLVLLPDVLAYYPYPRLTAPPFALWPGIASLLLVMPALVGVRPGAT</sequence>
<proteinExistence type="predicted"/>
<feature type="transmembrane region" description="Helical" evidence="5">
    <location>
        <begin position="6"/>
        <end position="23"/>
    </location>
</feature>
<keyword evidence="4 5" id="KW-0472">Membrane</keyword>
<reference evidence="6 7" key="1">
    <citation type="journal article" date="2012" name="ISME J.">
        <title>Nitrification expanded: discovery, physiology and genomics of a nitrite-oxidizing bacterium from the phylum Chloroflexi.</title>
        <authorList>
            <person name="Sorokin D.Y."/>
            <person name="Lucker S."/>
            <person name="Vejmelkova D."/>
            <person name="Kostrikina N.A."/>
            <person name="Kleerebezem R."/>
            <person name="Rijpstra W.I."/>
            <person name="Damste J.S."/>
            <person name="Le Paslier D."/>
            <person name="Muyzer G."/>
            <person name="Wagner M."/>
            <person name="van Loosdrecht M.C."/>
            <person name="Daims H."/>
        </authorList>
    </citation>
    <scope>NUCLEOTIDE SEQUENCE [LARGE SCALE GENOMIC DNA]</scope>
    <source>
        <strain evidence="7">none</strain>
    </source>
</reference>
<name>I4EM76_9BACT</name>
<dbReference type="AlphaFoldDB" id="I4EM76"/>
<dbReference type="CDD" id="cd16914">
    <property type="entry name" value="EcfT"/>
    <property type="match status" value="1"/>
</dbReference>
<accession>I4EM76</accession>
<feature type="transmembrane region" description="Helical" evidence="5">
    <location>
        <begin position="28"/>
        <end position="44"/>
    </location>
</feature>
<organism evidence="6 7">
    <name type="scientific">Nitrolancea hollandica Lb</name>
    <dbReference type="NCBI Taxonomy" id="1129897"/>
    <lineage>
        <taxon>Bacteria</taxon>
        <taxon>Pseudomonadati</taxon>
        <taxon>Thermomicrobiota</taxon>
        <taxon>Thermomicrobia</taxon>
        <taxon>Sphaerobacterales</taxon>
        <taxon>Sphaerobacterineae</taxon>
        <taxon>Sphaerobacteraceae</taxon>
        <taxon>Nitrolancea</taxon>
    </lineage>
</organism>
<dbReference type="OrthoDB" id="147963at2"/>
<feature type="transmembrane region" description="Helical" evidence="5">
    <location>
        <begin position="97"/>
        <end position="122"/>
    </location>
</feature>
<dbReference type="Proteomes" id="UP000004221">
    <property type="component" value="Unassembled WGS sequence"/>
</dbReference>
<dbReference type="PANTHER" id="PTHR33514:SF15">
    <property type="entry name" value="COBALT TRANSPORT PROTEIN"/>
    <property type="match status" value="1"/>
</dbReference>
<feature type="transmembrane region" description="Helical" evidence="5">
    <location>
        <begin position="243"/>
        <end position="259"/>
    </location>
</feature>
<comment type="subcellular location">
    <subcellularLocation>
        <location evidence="1">Membrane</location>
        <topology evidence="1">Multi-pass membrane protein</topology>
    </subcellularLocation>
</comment>
<dbReference type="PANTHER" id="PTHR33514">
    <property type="entry name" value="PROTEIN ABCI12, CHLOROPLASTIC"/>
    <property type="match status" value="1"/>
</dbReference>
<evidence type="ECO:0000313" key="7">
    <source>
        <dbReference type="Proteomes" id="UP000004221"/>
    </source>
</evidence>
<evidence type="ECO:0000256" key="3">
    <source>
        <dbReference type="ARBA" id="ARBA00022989"/>
    </source>
</evidence>
<dbReference type="GO" id="GO:0005886">
    <property type="term" value="C:plasma membrane"/>
    <property type="evidence" value="ECO:0007669"/>
    <property type="project" value="UniProtKB-ARBA"/>
</dbReference>
<feature type="transmembrane region" description="Helical" evidence="5">
    <location>
        <begin position="56"/>
        <end position="76"/>
    </location>
</feature>
<dbReference type="InterPro" id="IPR003339">
    <property type="entry name" value="ABC/ECF_trnsptr_transmembrane"/>
</dbReference>
<keyword evidence="2 5" id="KW-0812">Transmembrane</keyword>
<keyword evidence="3 5" id="KW-1133">Transmembrane helix</keyword>
<evidence type="ECO:0000313" key="6">
    <source>
        <dbReference type="EMBL" id="CCF85789.1"/>
    </source>
</evidence>
<comment type="caution">
    <text evidence="6">The sequence shown here is derived from an EMBL/GenBank/DDBJ whole genome shotgun (WGS) entry which is preliminary data.</text>
</comment>
<evidence type="ECO:0000256" key="2">
    <source>
        <dbReference type="ARBA" id="ARBA00022692"/>
    </source>
</evidence>
<evidence type="ECO:0000256" key="4">
    <source>
        <dbReference type="ARBA" id="ARBA00023136"/>
    </source>
</evidence>
<gene>
    <name evidence="6" type="ORF">NITHO_570010</name>
</gene>
<keyword evidence="7" id="KW-1185">Reference proteome</keyword>
<evidence type="ECO:0000256" key="5">
    <source>
        <dbReference type="SAM" id="Phobius"/>
    </source>
</evidence>